<gene>
    <name evidence="3" type="ORF">DFQ12_1407</name>
</gene>
<dbReference type="Proteomes" id="UP000286246">
    <property type="component" value="Unassembled WGS sequence"/>
</dbReference>
<dbReference type="Pfam" id="PF08327">
    <property type="entry name" value="AHSA1"/>
    <property type="match status" value="1"/>
</dbReference>
<sequence>MKKNFAKAEMFIRKDIAEVFQAMVDPAITTKIWFTKSSGKLEKGKTIEWEWEMYNHKVNVEVLEIVENQTIIFNWRNHDSPSIVEWKFKKITGGTFVSVTNTFEHATTEALIAEVRDSTEGFTLVLANLKAYLEFNILLNLVGDRFPEM</sequence>
<feature type="domain" description="Activator of Hsp90 ATPase homologue 1/2-like C-terminal" evidence="2">
    <location>
        <begin position="16"/>
        <end position="134"/>
    </location>
</feature>
<organism evidence="3 4">
    <name type="scientific">Sphingobacterium detergens</name>
    <dbReference type="NCBI Taxonomy" id="1145106"/>
    <lineage>
        <taxon>Bacteria</taxon>
        <taxon>Pseudomonadati</taxon>
        <taxon>Bacteroidota</taxon>
        <taxon>Sphingobacteriia</taxon>
        <taxon>Sphingobacteriales</taxon>
        <taxon>Sphingobacteriaceae</taxon>
        <taxon>Sphingobacterium</taxon>
    </lineage>
</organism>
<name>A0A420BIK3_SPHD1</name>
<comment type="caution">
    <text evidence="3">The sequence shown here is derived from an EMBL/GenBank/DDBJ whole genome shotgun (WGS) entry which is preliminary data.</text>
</comment>
<dbReference type="EMBL" id="RAPY01000001">
    <property type="protein sequence ID" value="RKE56542.1"/>
    <property type="molecule type" value="Genomic_DNA"/>
</dbReference>
<dbReference type="OrthoDB" id="2364866at2"/>
<dbReference type="InterPro" id="IPR023393">
    <property type="entry name" value="START-like_dom_sf"/>
</dbReference>
<evidence type="ECO:0000313" key="4">
    <source>
        <dbReference type="Proteomes" id="UP000286246"/>
    </source>
</evidence>
<accession>A0A420BIK3</accession>
<evidence type="ECO:0000256" key="1">
    <source>
        <dbReference type="ARBA" id="ARBA00006817"/>
    </source>
</evidence>
<protein>
    <submittedName>
        <fullName evidence="3">Uncharacterized protein YndB with AHSA1/START domain</fullName>
    </submittedName>
</protein>
<keyword evidence="4" id="KW-1185">Reference proteome</keyword>
<reference evidence="3 4" key="1">
    <citation type="submission" date="2018-09" db="EMBL/GenBank/DDBJ databases">
        <title>Genomic Encyclopedia of Type Strains, Phase III (KMG-III): the genomes of soil and plant-associated and newly described type strains.</title>
        <authorList>
            <person name="Whitman W."/>
        </authorList>
    </citation>
    <scope>NUCLEOTIDE SEQUENCE [LARGE SCALE GENOMIC DNA]</scope>
    <source>
        <strain evidence="3 4">CECT 7938</strain>
    </source>
</reference>
<evidence type="ECO:0000313" key="3">
    <source>
        <dbReference type="EMBL" id="RKE56542.1"/>
    </source>
</evidence>
<comment type="similarity">
    <text evidence="1">Belongs to the AHA1 family.</text>
</comment>
<evidence type="ECO:0000259" key="2">
    <source>
        <dbReference type="Pfam" id="PF08327"/>
    </source>
</evidence>
<dbReference type="CDD" id="cd08901">
    <property type="entry name" value="SRPBCC_CalC_Aha1-like_8"/>
    <property type="match status" value="1"/>
</dbReference>
<proteinExistence type="inferred from homology"/>
<dbReference type="InterPro" id="IPR013538">
    <property type="entry name" value="ASHA1/2-like_C"/>
</dbReference>
<dbReference type="Gene3D" id="3.30.530.20">
    <property type="match status" value="1"/>
</dbReference>
<dbReference type="SUPFAM" id="SSF55961">
    <property type="entry name" value="Bet v1-like"/>
    <property type="match status" value="1"/>
</dbReference>
<dbReference type="AlphaFoldDB" id="A0A420BIK3"/>
<dbReference type="RefSeq" id="WP_120258200.1">
    <property type="nucleotide sequence ID" value="NZ_RAPY01000001.1"/>
</dbReference>